<evidence type="ECO:0000313" key="1">
    <source>
        <dbReference type="EMBL" id="ALN43928.1"/>
    </source>
</evidence>
<dbReference type="InterPro" id="IPR029044">
    <property type="entry name" value="Nucleotide-diphossugar_trans"/>
</dbReference>
<dbReference type="Gene3D" id="3.90.550.10">
    <property type="entry name" value="Spore Coat Polysaccharide Biosynthesis Protein SpsA, Chain A"/>
    <property type="match status" value="1"/>
</dbReference>
<dbReference type="AlphaFoldDB" id="A0A0S2CGL9"/>
<accession>A0A0S2CGL9</accession>
<protein>
    <recommendedName>
        <fullName evidence="2">Capsular biosynthesis protein</fullName>
    </recommendedName>
</protein>
<name>A0A0S2CGL9_CAMJU</name>
<dbReference type="SUPFAM" id="SSF56112">
    <property type="entry name" value="Protein kinase-like (PK-like)"/>
    <property type="match status" value="1"/>
</dbReference>
<dbReference type="InterPro" id="IPR011009">
    <property type="entry name" value="Kinase-like_dom_sf"/>
</dbReference>
<reference evidence="1" key="1">
    <citation type="journal article" date="2015" name="PLoS ONE">
        <title>Updated Campylobacter jejuni Capsule PCR Multiplex Typing System and Its Application to Clinical Isolates from South and Southeast Asia.</title>
        <authorList>
            <person name="Poly F."/>
            <person name="Serichantalergs O."/>
            <person name="Kuroiwa J."/>
            <person name="Pootong P."/>
            <person name="Mason C."/>
            <person name="Guerry P."/>
            <person name="Parker C.T."/>
        </authorList>
    </citation>
    <scope>NUCLEOTIDE SEQUENCE</scope>
    <source>
        <strain evidence="1">RM3429</strain>
    </source>
</reference>
<dbReference type="EMBL" id="KT893430">
    <property type="protein sequence ID" value="ALN43928.1"/>
    <property type="molecule type" value="Genomic_DNA"/>
</dbReference>
<proteinExistence type="predicted"/>
<evidence type="ECO:0008006" key="2">
    <source>
        <dbReference type="Google" id="ProtNLM"/>
    </source>
</evidence>
<sequence>MKVIILAAGDNEDLKLPSCFNLTVGAITLLEYHTRILRLLGFNEKDIFIIKNQKDMDLNLKFINLINIEKNNKKSFLSLKYFIDCCRDLEDLLIINGNSFFELKDLEKLINNPEESKVLIEKRNSLYTKGIELILENNKLVAVSDQIPKIIPWLSYYGAMFLTRVDVLKVKNFNKVINEPYLNVMVNNIGINLEKVDVNIQNNNTKTLELVGGSFAGLNKINIVKKYANIEGNDKLIMEIEWLKNLPQDLKGKFPIVLDYQITPEESWFSMPFYEFENLRKKIISGKFSISKTSYFIEKILNYLFEKIYINNLSIASSDWVEKKHFDRFYTRLEKIKNIQPFNEILLNKYIIINDKKYLNLKHLVDLLRCYQNKTKIFSPHNLVMIHGDLHFQNMLIDEENDDFILADPRGELNGSDIYYDFGKLWHSFNGLYDLIHTDISKTSVLFINQNESEFNLQLGNNDLLTNYKDIKSNIERLVLNYPIAKDTNFDLKIKFAEIMHFSSLMWFHLKYDQKENRALCLYLQAIRLADDLLKELGVSCE</sequence>
<organism evidence="1">
    <name type="scientific">Campylobacter jejuni subsp. jejuni</name>
    <dbReference type="NCBI Taxonomy" id="32022"/>
    <lineage>
        <taxon>Bacteria</taxon>
        <taxon>Pseudomonadati</taxon>
        <taxon>Campylobacterota</taxon>
        <taxon>Epsilonproteobacteria</taxon>
        <taxon>Campylobacterales</taxon>
        <taxon>Campylobacteraceae</taxon>
        <taxon>Campylobacter</taxon>
    </lineage>
</organism>
<gene>
    <name evidence="1" type="ORF">HS38.04</name>
</gene>